<dbReference type="InterPro" id="IPR049886">
    <property type="entry name" value="CFI_box_CTERM_dom"/>
</dbReference>
<protein>
    <submittedName>
        <fullName evidence="7">Peptide/opine/nickel ABC uptake transporter, substrate-binding protein</fullName>
    </submittedName>
</protein>
<organism evidence="7 8">
    <name type="scientific">Nitrososphaera gargensis (strain Ga9.2)</name>
    <dbReference type="NCBI Taxonomy" id="1237085"/>
    <lineage>
        <taxon>Archaea</taxon>
        <taxon>Nitrososphaerota</taxon>
        <taxon>Nitrososphaeria</taxon>
        <taxon>Nitrososphaerales</taxon>
        <taxon>Nitrososphaeraceae</taxon>
        <taxon>Nitrososphaera</taxon>
    </lineage>
</organism>
<dbReference type="HOGENOM" id="CLU_010991_0_0_2"/>
<dbReference type="EMBL" id="CP002408">
    <property type="protein sequence ID" value="AFU59612.1"/>
    <property type="molecule type" value="Genomic_DNA"/>
</dbReference>
<feature type="compositionally biased region" description="Low complexity" evidence="4">
    <location>
        <begin position="788"/>
        <end position="803"/>
    </location>
</feature>
<dbReference type="InParanoid" id="K0ILR0"/>
<evidence type="ECO:0000313" key="8">
    <source>
        <dbReference type="Proteomes" id="UP000008037"/>
    </source>
</evidence>
<evidence type="ECO:0000313" key="7">
    <source>
        <dbReference type="EMBL" id="AFU59612.1"/>
    </source>
</evidence>
<keyword evidence="8" id="KW-1185">Reference proteome</keyword>
<dbReference type="AlphaFoldDB" id="K0ILR0"/>
<keyword evidence="5" id="KW-0812">Transmembrane</keyword>
<keyword evidence="5" id="KW-0472">Membrane</keyword>
<dbReference type="PANTHER" id="PTHR30290:SF9">
    <property type="entry name" value="OLIGOPEPTIDE-BINDING PROTEIN APPA"/>
    <property type="match status" value="1"/>
</dbReference>
<dbReference type="BioCyc" id="CNIT1237085:G1324-2691-MONOMER"/>
<evidence type="ECO:0000256" key="3">
    <source>
        <dbReference type="ARBA" id="ARBA00022729"/>
    </source>
</evidence>
<dbReference type="KEGG" id="nga:Ngar_c26910"/>
<proteinExistence type="inferred from homology"/>
<dbReference type="NCBIfam" id="NF041770">
    <property type="entry name" value="CFI_box_CTERM"/>
    <property type="match status" value="1"/>
</dbReference>
<evidence type="ECO:0000256" key="1">
    <source>
        <dbReference type="ARBA" id="ARBA00005695"/>
    </source>
</evidence>
<sequence length="1000" mass="110231">MSTFTGFVNPAFSQSSDEKGPYVDQVTFIWRDDENLALEEVRAGDFDLYFFRIPLEAADDAKNDPRLNVYDRTAGSQGLFVNPAPSRDGSTLNPFQFREARYALNYLIDREFVVNEILKGYGSPLVDPFGVYSPEYLNVIDIVESFGFRYNPALAESMISKVMISAGAVKEDNKWMYNGNPVAVKILIRQDDAPRKSMGELISSELEKIGFTVQKEYGDLNKANSVVYGSDPQDLQWHIYTEGFAGTAVFVRYNPIIPAQMYGPWLSRMPGALNPAYWNYKNATLDEVTQRIALFNFTSEEERNELVREAVKMGIQESVRIFVAQKTDPFVASSKIDGLVNDFGAGITSKYSLLNARPTDGSNSLDIGVKQIHQGSWNTIAGLQDTYSKDIYYSVVDLDTFRDPYTGEIIPFRTEWTDISTEGPLGTLDVPADAQMWDPTSQQWKPRGEGVKAISKVTFRPLYSNWHHGIPMDISDMMYADYFSTEWGTDLGAGDLTVDPEYTPQVSESLKLAKGTRYVAPDKIEVYVDIWHYDEKEIADSGTFFPVEPWEIMAASERLVTAGKLTYSRSEEAVRGVGWYDPIVPAHTEMIKQELQKMKSENFVPPALRDVVTVKDAIRRYDASIKWIEDHDNAVIGNGAFYLDSVNLAGGTMTIKAFRDQSYPFEVGHWSKYEAPRLADISRIDVPQSIAIGQPTTMAVDVEVAGQPSSDATVSYFVSDKDGNVVARGEAAPGVAGRFKIELTAEETSKLSPGPNQLRIFASSTEALRPDITTNTILATISATNNDNNPATNGQTSNNNNNPTLPPQQPSGCLIATAAFGSELTPQVQYLRNFRDHYILSTVSGSAFMNTFNSIYYSFSPQVADYEREQPWLQATVKAGLYPLFGILTAAERAHFVANGGEAGALASGAVASALIGAVYLWPAAVSTQLQRRFGTVTKISLVVLSLAVAFTVAGIIIAGSVQLLMASTALFVISLASISAMAAGRLVRVAYSKLSTGRY</sequence>
<keyword evidence="2" id="KW-0813">Transport</keyword>
<keyword evidence="3" id="KW-0732">Signal</keyword>
<gene>
    <name evidence="7" type="ordered locus">Ngar_c26910</name>
</gene>
<keyword evidence="5" id="KW-1133">Transmembrane helix</keyword>
<dbReference type="Pfam" id="PF00496">
    <property type="entry name" value="SBP_bac_5"/>
    <property type="match status" value="1"/>
</dbReference>
<dbReference type="InterPro" id="IPR039424">
    <property type="entry name" value="SBP_5"/>
</dbReference>
<accession>K0ILR0</accession>
<evidence type="ECO:0000256" key="5">
    <source>
        <dbReference type="SAM" id="Phobius"/>
    </source>
</evidence>
<dbReference type="SUPFAM" id="SSF53850">
    <property type="entry name" value="Periplasmic binding protein-like II"/>
    <property type="match status" value="1"/>
</dbReference>
<evidence type="ECO:0000256" key="2">
    <source>
        <dbReference type="ARBA" id="ARBA00022448"/>
    </source>
</evidence>
<dbReference type="STRING" id="1237085.Ngar_c26910"/>
<comment type="similarity">
    <text evidence="1">Belongs to the bacterial solute-binding protein 5 family.</text>
</comment>
<dbReference type="FunCoup" id="K0ILR0">
    <property type="interactions" value="8"/>
</dbReference>
<feature type="domain" description="Solute-binding protein family 5" evidence="6">
    <location>
        <begin position="18"/>
        <end position="245"/>
    </location>
</feature>
<dbReference type="Gene3D" id="3.40.190.10">
    <property type="entry name" value="Periplasmic binding protein-like II"/>
    <property type="match status" value="1"/>
</dbReference>
<dbReference type="GO" id="GO:1904680">
    <property type="term" value="F:peptide transmembrane transporter activity"/>
    <property type="evidence" value="ECO:0007669"/>
    <property type="project" value="TreeGrafter"/>
</dbReference>
<dbReference type="GO" id="GO:0015833">
    <property type="term" value="P:peptide transport"/>
    <property type="evidence" value="ECO:0007669"/>
    <property type="project" value="TreeGrafter"/>
</dbReference>
<evidence type="ECO:0000259" key="6">
    <source>
        <dbReference type="Pfam" id="PF00496"/>
    </source>
</evidence>
<dbReference type="InterPro" id="IPR000914">
    <property type="entry name" value="SBP_5_dom"/>
</dbReference>
<name>K0ILR0_NITGG</name>
<evidence type="ECO:0000256" key="4">
    <source>
        <dbReference type="SAM" id="MobiDB-lite"/>
    </source>
</evidence>
<feature type="transmembrane region" description="Helical" evidence="5">
    <location>
        <begin position="942"/>
        <end position="964"/>
    </location>
</feature>
<dbReference type="Proteomes" id="UP000008037">
    <property type="component" value="Chromosome"/>
</dbReference>
<feature type="region of interest" description="Disordered" evidence="4">
    <location>
        <begin position="783"/>
        <end position="810"/>
    </location>
</feature>
<reference evidence="7 8" key="1">
    <citation type="journal article" date="2012" name="Environ. Microbiol.">
        <title>The genome of the ammonia-oxidizing Candidatus Nitrososphaera gargensis: insights into metabolic versatility and environmental adaptations.</title>
        <authorList>
            <person name="Spang A."/>
            <person name="Poehlein A."/>
            <person name="Offre P."/>
            <person name="Zumbragel S."/>
            <person name="Haider S."/>
            <person name="Rychlik N."/>
            <person name="Nowka B."/>
            <person name="Schmeisser C."/>
            <person name="Lebedeva E.V."/>
            <person name="Rattei T."/>
            <person name="Bohm C."/>
            <person name="Schmid M."/>
            <person name="Galushko A."/>
            <person name="Hatzenpichler R."/>
            <person name="Weinmaier T."/>
            <person name="Daniel R."/>
            <person name="Schleper C."/>
            <person name="Spieck E."/>
            <person name="Streit W."/>
            <person name="Wagner M."/>
        </authorList>
    </citation>
    <scope>NUCLEOTIDE SEQUENCE [LARGE SCALE GENOMIC DNA]</scope>
    <source>
        <strain evidence="8">Ga9.2</strain>
    </source>
</reference>
<feature type="transmembrane region" description="Helical" evidence="5">
    <location>
        <begin position="970"/>
        <end position="992"/>
    </location>
</feature>
<dbReference type="Gene3D" id="3.10.105.10">
    <property type="entry name" value="Dipeptide-binding Protein, Domain 3"/>
    <property type="match status" value="1"/>
</dbReference>
<feature type="transmembrane region" description="Helical" evidence="5">
    <location>
        <begin position="903"/>
        <end position="922"/>
    </location>
</feature>
<dbReference type="PANTHER" id="PTHR30290">
    <property type="entry name" value="PERIPLASMIC BINDING COMPONENT OF ABC TRANSPORTER"/>
    <property type="match status" value="1"/>
</dbReference>